<dbReference type="Gene3D" id="3.90.1150.10">
    <property type="entry name" value="Aspartate Aminotransferase, domain 1"/>
    <property type="match status" value="1"/>
</dbReference>
<gene>
    <name evidence="2" type="ORF">GCM10007207_05710</name>
</gene>
<keyword evidence="1" id="KW-0663">Pyridoxal phosphate</keyword>
<dbReference type="EMBL" id="BMCH01000001">
    <property type="protein sequence ID" value="GGC23262.1"/>
    <property type="molecule type" value="Genomic_DNA"/>
</dbReference>
<accession>A0ABQ1LJR4</accession>
<keyword evidence="3" id="KW-1185">Reference proteome</keyword>
<dbReference type="PANTHER" id="PTHR30244:SF42">
    <property type="entry name" value="UDP-2-ACETAMIDO-2-DEOXY-3-OXO-D-GLUCURONATE AMINOTRANSFERASE"/>
    <property type="match status" value="1"/>
</dbReference>
<name>A0ABQ1LJR4_9PROT</name>
<evidence type="ECO:0000313" key="3">
    <source>
        <dbReference type="Proteomes" id="UP000637769"/>
    </source>
</evidence>
<dbReference type="PANTHER" id="PTHR30244">
    <property type="entry name" value="TRANSAMINASE"/>
    <property type="match status" value="1"/>
</dbReference>
<dbReference type="Proteomes" id="UP000637769">
    <property type="component" value="Unassembled WGS sequence"/>
</dbReference>
<keyword evidence="2" id="KW-0808">Transferase</keyword>
<protein>
    <submittedName>
        <fullName evidence="2">Aminotransferase DegT</fullName>
    </submittedName>
</protein>
<dbReference type="CDD" id="cd00616">
    <property type="entry name" value="AHBA_syn"/>
    <property type="match status" value="1"/>
</dbReference>
<comment type="caution">
    <text evidence="2">The sequence shown here is derived from an EMBL/GenBank/DDBJ whole genome shotgun (WGS) entry which is preliminary data.</text>
</comment>
<dbReference type="InterPro" id="IPR015421">
    <property type="entry name" value="PyrdxlP-dep_Trfase_major"/>
</dbReference>
<evidence type="ECO:0000256" key="1">
    <source>
        <dbReference type="RuleBase" id="RU004508"/>
    </source>
</evidence>
<dbReference type="PIRSF" id="PIRSF000390">
    <property type="entry name" value="PLP_StrS"/>
    <property type="match status" value="1"/>
</dbReference>
<proteinExistence type="inferred from homology"/>
<dbReference type="Gene3D" id="3.40.640.10">
    <property type="entry name" value="Type I PLP-dependent aspartate aminotransferase-like (Major domain)"/>
    <property type="match status" value="1"/>
</dbReference>
<dbReference type="GO" id="GO:0008483">
    <property type="term" value="F:transaminase activity"/>
    <property type="evidence" value="ECO:0007669"/>
    <property type="project" value="UniProtKB-KW"/>
</dbReference>
<evidence type="ECO:0000313" key="2">
    <source>
        <dbReference type="EMBL" id="GGC23262.1"/>
    </source>
</evidence>
<dbReference type="RefSeq" id="WP_188425238.1">
    <property type="nucleotide sequence ID" value="NZ_BMCH01000001.1"/>
</dbReference>
<sequence length="385" mass="41749">MSEKAPIQFLDLPRQQARLGAPLRERIDTVLAHCKFVMGPEIEELESRLCAYNGAGHAISVSSGTDALLMVLMAEEIGPGDAVFLPAFTYTATAEVVLLLGATPVFVDVDPATFQIDPANLAERIASIRAQEELEPRVIIGVDLFGQPAPWEVLRRIAAEQDLLLMADCAQAFGASLDGRKLGREALATTLSFFPSKPLGGYGDGGAILTDDAERAALYRSLRSHGEGRTRYEVLRIGLNGRLDTLQAAILLAKLDRFEEELERRDAIACRYDTALSGLVVTPQRVAGSKSAWAIYSILLPDAALRNALQAYLGQEGVPSVVYYPKPLHEQPAYAEHHDETITLPVSEGLGARILALPLHPELTDDEVARIIAAVQGFFARERGA</sequence>
<dbReference type="SUPFAM" id="SSF53383">
    <property type="entry name" value="PLP-dependent transferases"/>
    <property type="match status" value="1"/>
</dbReference>
<dbReference type="InterPro" id="IPR015424">
    <property type="entry name" value="PyrdxlP-dep_Trfase"/>
</dbReference>
<keyword evidence="2" id="KW-0032">Aminotransferase</keyword>
<comment type="similarity">
    <text evidence="1">Belongs to the DegT/DnrJ/EryC1 family.</text>
</comment>
<dbReference type="Pfam" id="PF01041">
    <property type="entry name" value="DegT_DnrJ_EryC1"/>
    <property type="match status" value="1"/>
</dbReference>
<reference evidence="3" key="1">
    <citation type="journal article" date="2019" name="Int. J. Syst. Evol. Microbiol.">
        <title>The Global Catalogue of Microorganisms (GCM) 10K type strain sequencing project: providing services to taxonomists for standard genome sequencing and annotation.</title>
        <authorList>
            <consortium name="The Broad Institute Genomics Platform"/>
            <consortium name="The Broad Institute Genome Sequencing Center for Infectious Disease"/>
            <person name="Wu L."/>
            <person name="Ma J."/>
        </authorList>
    </citation>
    <scope>NUCLEOTIDE SEQUENCE [LARGE SCALE GENOMIC DNA]</scope>
    <source>
        <strain evidence="3">CCM 7132</strain>
    </source>
</reference>
<dbReference type="InterPro" id="IPR015422">
    <property type="entry name" value="PyrdxlP-dep_Trfase_small"/>
</dbReference>
<dbReference type="InterPro" id="IPR000653">
    <property type="entry name" value="DegT/StrS_aminotransferase"/>
</dbReference>
<organism evidence="2 3">
    <name type="scientific">Asaia siamensis</name>
    <dbReference type="NCBI Taxonomy" id="110479"/>
    <lineage>
        <taxon>Bacteria</taxon>
        <taxon>Pseudomonadati</taxon>
        <taxon>Pseudomonadota</taxon>
        <taxon>Alphaproteobacteria</taxon>
        <taxon>Acetobacterales</taxon>
        <taxon>Acetobacteraceae</taxon>
        <taxon>Asaia</taxon>
    </lineage>
</organism>